<evidence type="ECO:0000259" key="8">
    <source>
        <dbReference type="Pfam" id="PF14067"/>
    </source>
</evidence>
<evidence type="ECO:0000256" key="3">
    <source>
        <dbReference type="ARBA" id="ARBA00022475"/>
    </source>
</evidence>
<keyword evidence="5" id="KW-1133">Transmembrane helix</keyword>
<reference evidence="9 10" key="1">
    <citation type="submission" date="2015-11" db="EMBL/GenBank/DDBJ databases">
        <title>Genomic analysis of 38 Legionella species identifies large and diverse effector repertoires.</title>
        <authorList>
            <person name="Burstein D."/>
            <person name="Amaro F."/>
            <person name="Zusman T."/>
            <person name="Lifshitz Z."/>
            <person name="Cohen O."/>
            <person name="Gilbert J.A."/>
            <person name="Pupko T."/>
            <person name="Shuman H.A."/>
            <person name="Segal G."/>
        </authorList>
    </citation>
    <scope>NUCLEOTIDE SEQUENCE [LARGE SCALE GENOMIC DNA]</scope>
    <source>
        <strain evidence="9 10">ATCC 49504</strain>
    </source>
</reference>
<evidence type="ECO:0000313" key="9">
    <source>
        <dbReference type="EMBL" id="KTD04225.1"/>
    </source>
</evidence>
<evidence type="ECO:0000256" key="4">
    <source>
        <dbReference type="ARBA" id="ARBA00022692"/>
    </source>
</evidence>
<comment type="caution">
    <text evidence="9">The sequence shown here is derived from an EMBL/GenBank/DDBJ whole genome shotgun (WGS) entry which is preliminary data.</text>
</comment>
<dbReference type="Pfam" id="PF09335">
    <property type="entry name" value="VTT_dom"/>
    <property type="match status" value="1"/>
</dbReference>
<dbReference type="InterPro" id="IPR025902">
    <property type="entry name" value="LssY-like-C_dom"/>
</dbReference>
<evidence type="ECO:0000256" key="1">
    <source>
        <dbReference type="ARBA" id="ARBA00004651"/>
    </source>
</evidence>
<dbReference type="InterPro" id="IPR032816">
    <property type="entry name" value="VTT_dom"/>
</dbReference>
<dbReference type="RefSeq" id="WP_051551014.1">
    <property type="nucleotide sequence ID" value="NZ_CAAAHN010000001.1"/>
</dbReference>
<dbReference type="STRING" id="45065.Lgee_0255"/>
<dbReference type="PANTHER" id="PTHR30353">
    <property type="entry name" value="INNER MEMBRANE PROTEIN DEDA-RELATED"/>
    <property type="match status" value="1"/>
</dbReference>
<dbReference type="Pfam" id="PF14067">
    <property type="entry name" value="LssY_C"/>
    <property type="match status" value="1"/>
</dbReference>
<organism evidence="9 10">
    <name type="scientific">Legionella geestiana</name>
    <dbReference type="NCBI Taxonomy" id="45065"/>
    <lineage>
        <taxon>Bacteria</taxon>
        <taxon>Pseudomonadati</taxon>
        <taxon>Pseudomonadota</taxon>
        <taxon>Gammaproteobacteria</taxon>
        <taxon>Legionellales</taxon>
        <taxon>Legionellaceae</taxon>
        <taxon>Legionella</taxon>
    </lineage>
</organism>
<sequence>MHLLTEYIQPLTDWLHGNPRWALLITFLISFSESLAIIGSIIPGSVTMTAIGILAGSGVMRVDLTLLAAILGAIAGDSASYILGFACRDQLQNVWPFRRYPAWLALGREYFERHGGKSVLIGRFVGPLRSLIPVIAGMLHMNQYRFFFANVLSAIGWSLLYMLPGILIGAASNELSPESATKLFVGILLVIAFIWLCGLLLKYLMLRIYHLLQHNLGHLCAPSSRFPKFSRFIQGLAPVAETELWHTAGLLLLGLVSLLALLVVVLAFTTGKMLPLDRALFYFFQTLRTPVIDAILILAVQFTSTLALCGVAGSIAMRLYSSRDWHGLQAWLLLCVVSLVLALSAAYTSVSPGFSDLPHTASALPEPHLLVQAALFFTLMFAARRWCPPLQGRILASLLGSLLILGSLSFLWLGDTWFSAALASLLSGFLLAVCVWIFWRREARPVSECSTVALLTTTTLLVSATLSAVLFFRGEWKAHSPFFAQYVVSENAWWTQTRPLLPLYRTNRFGQRISLFNLQYAGQLAAFSKALRESGWQAEPDSFLNTLARQMDSSQPLQTMPMMSQLYHNRKPVLVMRYNPTDGTPSIILRLWRSNFHLLHANSPLWLGSVHAEPAPRGAPWTADTALTMVERAMKEFYLREYPLTLSTLKPLPIPSAPRLLLISETRPLSNKSL</sequence>
<comment type="similarity">
    <text evidence="2">Belongs to the DedA family.</text>
</comment>
<evidence type="ECO:0000259" key="7">
    <source>
        <dbReference type="Pfam" id="PF09335"/>
    </source>
</evidence>
<evidence type="ECO:0000256" key="6">
    <source>
        <dbReference type="ARBA" id="ARBA00023136"/>
    </source>
</evidence>
<name>A0A0W0U8X3_9GAMM</name>
<dbReference type="InterPro" id="IPR032818">
    <property type="entry name" value="DedA-like"/>
</dbReference>
<keyword evidence="10" id="KW-1185">Reference proteome</keyword>
<gene>
    <name evidence="9" type="primary">lssY</name>
    <name evidence="9" type="ORF">Lgee_0255</name>
</gene>
<protein>
    <submittedName>
        <fullName evidence="9">Legionella secretion system protein Y</fullName>
    </submittedName>
</protein>
<evidence type="ECO:0000313" key="10">
    <source>
        <dbReference type="Proteomes" id="UP000054785"/>
    </source>
</evidence>
<dbReference type="PATRIC" id="fig|45065.4.peg.271"/>
<dbReference type="Proteomes" id="UP000054785">
    <property type="component" value="Unassembled WGS sequence"/>
</dbReference>
<proteinExistence type="inferred from homology"/>
<accession>A0A0W0U8X3</accession>
<comment type="subcellular location">
    <subcellularLocation>
        <location evidence="1">Cell membrane</location>
        <topology evidence="1">Multi-pass membrane protein</topology>
    </subcellularLocation>
</comment>
<feature type="domain" description="VTT" evidence="7">
    <location>
        <begin position="42"/>
        <end position="165"/>
    </location>
</feature>
<evidence type="ECO:0000256" key="5">
    <source>
        <dbReference type="ARBA" id="ARBA00022989"/>
    </source>
</evidence>
<dbReference type="AlphaFoldDB" id="A0A0W0U8X3"/>
<keyword evidence="4" id="KW-0812">Transmembrane</keyword>
<dbReference type="GO" id="GO:0005886">
    <property type="term" value="C:plasma membrane"/>
    <property type="evidence" value="ECO:0007669"/>
    <property type="project" value="UniProtKB-SubCell"/>
</dbReference>
<evidence type="ECO:0000256" key="2">
    <source>
        <dbReference type="ARBA" id="ARBA00010792"/>
    </source>
</evidence>
<keyword evidence="3" id="KW-1003">Cell membrane</keyword>
<keyword evidence="6" id="KW-0472">Membrane</keyword>
<dbReference type="OrthoDB" id="9780918at2"/>
<dbReference type="PANTHER" id="PTHR30353:SF15">
    <property type="entry name" value="INNER MEMBRANE PROTEIN YABI"/>
    <property type="match status" value="1"/>
</dbReference>
<feature type="domain" description="LssY-like C-terminal" evidence="8">
    <location>
        <begin position="501"/>
        <end position="613"/>
    </location>
</feature>
<dbReference type="EMBL" id="LNYC01000005">
    <property type="protein sequence ID" value="KTD04225.1"/>
    <property type="molecule type" value="Genomic_DNA"/>
</dbReference>